<evidence type="ECO:0000256" key="1">
    <source>
        <dbReference type="SAM" id="MobiDB-lite"/>
    </source>
</evidence>
<dbReference type="InterPro" id="IPR010736">
    <property type="entry name" value="SHIPPO-rpt"/>
</dbReference>
<sequence>MVMGWSYIIAGENLITFHVSSKFSSPRRPCQLPAAGRDGPRQVTKTSSPQYSFTGRGPSIFDDTKRTPGPSKYGTVDPNVYMARAPRCTMAGRSRPPPASNTPGPSDYNPKEGRKQGQTFGIRYPEAVVPMMDSHL</sequence>
<dbReference type="OrthoDB" id="429991at2759"/>
<organism evidence="2 3">
    <name type="scientific">Hirundo rustica rustica</name>
    <dbReference type="NCBI Taxonomy" id="333673"/>
    <lineage>
        <taxon>Eukaryota</taxon>
        <taxon>Metazoa</taxon>
        <taxon>Chordata</taxon>
        <taxon>Craniata</taxon>
        <taxon>Vertebrata</taxon>
        <taxon>Euteleostomi</taxon>
        <taxon>Archelosauria</taxon>
        <taxon>Archosauria</taxon>
        <taxon>Dinosauria</taxon>
        <taxon>Saurischia</taxon>
        <taxon>Theropoda</taxon>
        <taxon>Coelurosauria</taxon>
        <taxon>Aves</taxon>
        <taxon>Neognathae</taxon>
        <taxon>Neoaves</taxon>
        <taxon>Telluraves</taxon>
        <taxon>Australaves</taxon>
        <taxon>Passeriformes</taxon>
        <taxon>Sylvioidea</taxon>
        <taxon>Hirundinidae</taxon>
        <taxon>Hirundo</taxon>
    </lineage>
</organism>
<dbReference type="Proteomes" id="UP000269221">
    <property type="component" value="Unassembled WGS sequence"/>
</dbReference>
<dbReference type="STRING" id="333673.A0A3M0IPE3"/>
<feature type="region of interest" description="Disordered" evidence="1">
    <location>
        <begin position="25"/>
        <end position="136"/>
    </location>
</feature>
<accession>A0A3M0IPE3</accession>
<evidence type="ECO:0000313" key="3">
    <source>
        <dbReference type="Proteomes" id="UP000269221"/>
    </source>
</evidence>
<evidence type="ECO:0008006" key="4">
    <source>
        <dbReference type="Google" id="ProtNLM"/>
    </source>
</evidence>
<evidence type="ECO:0000313" key="2">
    <source>
        <dbReference type="EMBL" id="RMB90228.1"/>
    </source>
</evidence>
<dbReference type="EMBL" id="QRBI01000253">
    <property type="protein sequence ID" value="RMB90228.1"/>
    <property type="molecule type" value="Genomic_DNA"/>
</dbReference>
<proteinExistence type="predicted"/>
<dbReference type="Pfam" id="PF07004">
    <property type="entry name" value="SHIPPO-rpt"/>
    <property type="match status" value="2"/>
</dbReference>
<keyword evidence="3" id="KW-1185">Reference proteome</keyword>
<protein>
    <recommendedName>
        <fullName evidence="4">Outer dense fiber protein 3-like protein 2</fullName>
    </recommendedName>
</protein>
<gene>
    <name evidence="2" type="ORF">DUI87_33364</name>
</gene>
<reference evidence="2 3" key="1">
    <citation type="submission" date="2018-07" db="EMBL/GenBank/DDBJ databases">
        <title>A high quality draft genome assembly of the barn swallow (H. rustica rustica).</title>
        <authorList>
            <person name="Formenti G."/>
            <person name="Chiara M."/>
            <person name="Poveda L."/>
            <person name="Francoijs K.-J."/>
            <person name="Bonisoli-Alquati A."/>
            <person name="Canova L."/>
            <person name="Gianfranceschi L."/>
            <person name="Horner D.S."/>
            <person name="Saino N."/>
        </authorList>
    </citation>
    <scope>NUCLEOTIDE SEQUENCE [LARGE SCALE GENOMIC DNA]</scope>
    <source>
        <strain evidence="2">Chelidonia</strain>
        <tissue evidence="2">Blood</tissue>
    </source>
</reference>
<dbReference type="AlphaFoldDB" id="A0A3M0IPE3"/>
<feature type="compositionally biased region" description="Polar residues" evidence="1">
    <location>
        <begin position="43"/>
        <end position="53"/>
    </location>
</feature>
<name>A0A3M0IPE3_HIRRU</name>
<comment type="caution">
    <text evidence="2">The sequence shown here is derived from an EMBL/GenBank/DDBJ whole genome shotgun (WGS) entry which is preliminary data.</text>
</comment>